<gene>
    <name evidence="2" type="ORF">GCM10010960_18640</name>
</gene>
<dbReference type="InterPro" id="IPR058063">
    <property type="entry name" value="FFLEE_fam"/>
</dbReference>
<accession>A0A917CVC8</accession>
<dbReference type="Proteomes" id="UP000632858">
    <property type="component" value="Unassembled WGS sequence"/>
</dbReference>
<comment type="caution">
    <text evidence="2">The sequence shown here is derived from an EMBL/GenBank/DDBJ whole genome shotgun (WGS) entry which is preliminary data.</text>
</comment>
<dbReference type="AlphaFoldDB" id="A0A917CVC8"/>
<proteinExistence type="predicted"/>
<reference evidence="2" key="1">
    <citation type="journal article" date="2014" name="Int. J. Syst. Evol. Microbiol.">
        <title>Complete genome sequence of Corynebacterium casei LMG S-19264T (=DSM 44701T), isolated from a smear-ripened cheese.</title>
        <authorList>
            <consortium name="US DOE Joint Genome Institute (JGI-PGF)"/>
            <person name="Walter F."/>
            <person name="Albersmeier A."/>
            <person name="Kalinowski J."/>
            <person name="Ruckert C."/>
        </authorList>
    </citation>
    <scope>NUCLEOTIDE SEQUENCE</scope>
    <source>
        <strain evidence="2">CGMCC 1.12726</strain>
    </source>
</reference>
<dbReference type="NCBIfam" id="NF047641">
    <property type="entry name" value="FFLEE_fam"/>
    <property type="match status" value="1"/>
</dbReference>
<dbReference type="InterPro" id="IPR058511">
    <property type="entry name" value="DUF8198"/>
</dbReference>
<name>A0A917CVC8_9GAMM</name>
<protein>
    <recommendedName>
        <fullName evidence="1">DUF8198 domain-containing protein</fullName>
    </recommendedName>
</protein>
<sequence>MALNDLQSRLARRLRWQQDAHRLERDDPRLANSLSALRAWQAERLASSFAEFLADPATRPAAAFFLSDLYGDADFLQRDLEAARILPKMARILPESLLQAAVDAIELSVLSHALDLRMARTLLKAGVKPKALDGRRYGEVYRAVGLPRLRRRQIDLVLEVGQRLDAVVKRHGVGKLLASARLPARLLGLQHLQGFLERGFTAFNHLGGAETFLARIHRQEHCIARRLAAGAAEPFAPPFS</sequence>
<keyword evidence="3" id="KW-1185">Reference proteome</keyword>
<organism evidence="2 3">
    <name type="scientific">Arenimonas maotaiensis</name>
    <dbReference type="NCBI Taxonomy" id="1446479"/>
    <lineage>
        <taxon>Bacteria</taxon>
        <taxon>Pseudomonadati</taxon>
        <taxon>Pseudomonadota</taxon>
        <taxon>Gammaproteobacteria</taxon>
        <taxon>Lysobacterales</taxon>
        <taxon>Lysobacteraceae</taxon>
        <taxon>Arenimonas</taxon>
    </lineage>
</organism>
<dbReference type="EMBL" id="BMFO01000004">
    <property type="protein sequence ID" value="GGF97203.1"/>
    <property type="molecule type" value="Genomic_DNA"/>
</dbReference>
<reference evidence="2" key="2">
    <citation type="submission" date="2020-09" db="EMBL/GenBank/DDBJ databases">
        <authorList>
            <person name="Sun Q."/>
            <person name="Zhou Y."/>
        </authorList>
    </citation>
    <scope>NUCLEOTIDE SEQUENCE</scope>
    <source>
        <strain evidence="2">CGMCC 1.12726</strain>
    </source>
</reference>
<dbReference type="RefSeq" id="WP_188450127.1">
    <property type="nucleotide sequence ID" value="NZ_BMFO01000004.1"/>
</dbReference>
<evidence type="ECO:0000313" key="2">
    <source>
        <dbReference type="EMBL" id="GGF97203.1"/>
    </source>
</evidence>
<evidence type="ECO:0000259" key="1">
    <source>
        <dbReference type="Pfam" id="PF26621"/>
    </source>
</evidence>
<dbReference type="Pfam" id="PF26621">
    <property type="entry name" value="DUF8198"/>
    <property type="match status" value="1"/>
</dbReference>
<evidence type="ECO:0000313" key="3">
    <source>
        <dbReference type="Proteomes" id="UP000632858"/>
    </source>
</evidence>
<feature type="domain" description="DUF8198" evidence="1">
    <location>
        <begin position="21"/>
        <end position="234"/>
    </location>
</feature>